<dbReference type="InterPro" id="IPR006638">
    <property type="entry name" value="Elp3/MiaA/NifB-like_rSAM"/>
</dbReference>
<comment type="caution">
    <text evidence="8">The sequence shown here is derived from an EMBL/GenBank/DDBJ whole genome shotgun (WGS) entry which is preliminary data.</text>
</comment>
<dbReference type="PANTHER" id="PTHR11228">
    <property type="entry name" value="RADICAL SAM DOMAIN PROTEIN"/>
    <property type="match status" value="1"/>
</dbReference>
<feature type="domain" description="Radical SAM core" evidence="7">
    <location>
        <begin position="126"/>
        <end position="337"/>
    </location>
</feature>
<keyword evidence="6" id="KW-0411">Iron-sulfur</keyword>
<dbReference type="Pfam" id="PF04055">
    <property type="entry name" value="Radical_SAM"/>
    <property type="match status" value="1"/>
</dbReference>
<dbReference type="InterPro" id="IPR023885">
    <property type="entry name" value="4Fe4S-binding_SPASM_dom"/>
</dbReference>
<dbReference type="SUPFAM" id="SSF102114">
    <property type="entry name" value="Radical SAM enzymes"/>
    <property type="match status" value="1"/>
</dbReference>
<dbReference type="CDD" id="cd21123">
    <property type="entry name" value="SPASM_MftC-like"/>
    <property type="match status" value="1"/>
</dbReference>
<keyword evidence="5" id="KW-0408">Iron</keyword>
<evidence type="ECO:0000256" key="4">
    <source>
        <dbReference type="ARBA" id="ARBA00022723"/>
    </source>
</evidence>
<dbReference type="SFLD" id="SFLDS00029">
    <property type="entry name" value="Radical_SAM"/>
    <property type="match status" value="1"/>
</dbReference>
<sequence>MKKQQSIFNSGKNSRRIKMDITYLIRFYLKSKLNRHVFSLLSKKDKSGRSLLGDIFSFYVPQNGRLPLSRKLRVLPFYLFFEIGRLVFGQTREDVKKELSSRTFQKGISLVMRSVAHYGPTYPQKFIAPPVVVWNFTNACNLRCKHCYQSAGKKLPQELSLSKRLDIIDQLAAEDVFSVAFSGGEPLTDKDLWPVIERAKKHAMYVSIATNGTLLTKEVARRMADVGVDYVEISVDSVDPKKHDEFRGVPGAWKRTIEGIENVVEQDSINVGLAPTITRMNFDELEDLIKLAMKLKVDKFFVFNFIPVGEGRNLIDLDLTPEMREKMLNILYDYYVKYGIVTLSTCPQYARVCMMRTEGTLSPTSHYTMSRGEKTRLIAEFIGGCGVGRAYCAIQPDGIVTPCVYMPIVVGDLKKQSFKEIWMGSPILEDLRSREDLKGHCGVCEYRSACGGCRARAYAYFGDYKAPDPGCINNKEAFLELKKKAMTLAK</sequence>
<keyword evidence="2" id="KW-0004">4Fe-4S</keyword>
<reference evidence="8 9" key="1">
    <citation type="submission" date="2018-06" db="EMBL/GenBank/DDBJ databases">
        <title>Extensive metabolic versatility and redundancy in microbially diverse, dynamic hydrothermal sediments.</title>
        <authorList>
            <person name="Dombrowski N."/>
            <person name="Teske A."/>
            <person name="Baker B.J."/>
        </authorList>
    </citation>
    <scope>NUCLEOTIDE SEQUENCE [LARGE SCALE GENOMIC DNA]</scope>
    <source>
        <strain evidence="8">B47_G16</strain>
    </source>
</reference>
<dbReference type="SFLD" id="SFLDG01386">
    <property type="entry name" value="main_SPASM_domain-containing"/>
    <property type="match status" value="1"/>
</dbReference>
<dbReference type="CDD" id="cd01335">
    <property type="entry name" value="Radical_SAM"/>
    <property type="match status" value="1"/>
</dbReference>
<comment type="cofactor">
    <cofactor evidence="1">
        <name>[4Fe-4S] cluster</name>
        <dbReference type="ChEBI" id="CHEBI:49883"/>
    </cofactor>
</comment>
<gene>
    <name evidence="8" type="ORF">DRJ00_02550</name>
</gene>
<organism evidence="8 9">
    <name type="scientific">Aerophobetes bacterium</name>
    <dbReference type="NCBI Taxonomy" id="2030807"/>
    <lineage>
        <taxon>Bacteria</taxon>
        <taxon>Candidatus Aerophobota</taxon>
    </lineage>
</organism>
<keyword evidence="3" id="KW-0949">S-adenosyl-L-methionine</keyword>
<protein>
    <submittedName>
        <fullName evidence="8">Radical SAM protein</fullName>
    </submittedName>
</protein>
<dbReference type="InterPro" id="IPR013785">
    <property type="entry name" value="Aldolase_TIM"/>
</dbReference>
<dbReference type="GO" id="GO:0046872">
    <property type="term" value="F:metal ion binding"/>
    <property type="evidence" value="ECO:0007669"/>
    <property type="project" value="UniProtKB-KW"/>
</dbReference>
<dbReference type="SFLD" id="SFLDG01387">
    <property type="entry name" value="BtrN-like_SPASM_domain_contain"/>
    <property type="match status" value="1"/>
</dbReference>
<dbReference type="GO" id="GO:0006783">
    <property type="term" value="P:heme biosynthetic process"/>
    <property type="evidence" value="ECO:0007669"/>
    <property type="project" value="TreeGrafter"/>
</dbReference>
<name>A0A497E4X6_UNCAE</name>
<dbReference type="PANTHER" id="PTHR11228:SF7">
    <property type="entry name" value="PQQA PEPTIDE CYCLASE"/>
    <property type="match status" value="1"/>
</dbReference>
<evidence type="ECO:0000256" key="6">
    <source>
        <dbReference type="ARBA" id="ARBA00023014"/>
    </source>
</evidence>
<evidence type="ECO:0000313" key="9">
    <source>
        <dbReference type="Proteomes" id="UP000279422"/>
    </source>
</evidence>
<dbReference type="Proteomes" id="UP000279422">
    <property type="component" value="Unassembled WGS sequence"/>
</dbReference>
<evidence type="ECO:0000256" key="2">
    <source>
        <dbReference type="ARBA" id="ARBA00022485"/>
    </source>
</evidence>
<evidence type="ECO:0000256" key="1">
    <source>
        <dbReference type="ARBA" id="ARBA00001966"/>
    </source>
</evidence>
<evidence type="ECO:0000256" key="5">
    <source>
        <dbReference type="ARBA" id="ARBA00023004"/>
    </source>
</evidence>
<dbReference type="AlphaFoldDB" id="A0A497E4X6"/>
<dbReference type="EMBL" id="QMPZ01000018">
    <property type="protein sequence ID" value="RLE10086.1"/>
    <property type="molecule type" value="Genomic_DNA"/>
</dbReference>
<proteinExistence type="predicted"/>
<evidence type="ECO:0000259" key="7">
    <source>
        <dbReference type="PROSITE" id="PS51918"/>
    </source>
</evidence>
<accession>A0A497E4X6</accession>
<dbReference type="InterPro" id="IPR058240">
    <property type="entry name" value="rSAM_sf"/>
</dbReference>
<keyword evidence="4" id="KW-0479">Metal-binding</keyword>
<dbReference type="GO" id="GO:0051536">
    <property type="term" value="F:iron-sulfur cluster binding"/>
    <property type="evidence" value="ECO:0007669"/>
    <property type="project" value="UniProtKB-KW"/>
</dbReference>
<dbReference type="Pfam" id="PF13186">
    <property type="entry name" value="SPASM"/>
    <property type="match status" value="1"/>
</dbReference>
<dbReference type="NCBIfam" id="TIGR04085">
    <property type="entry name" value="rSAM_more_4Fe4S"/>
    <property type="match status" value="1"/>
</dbReference>
<dbReference type="SFLD" id="SFLDG01067">
    <property type="entry name" value="SPASM/twitch_domain_containing"/>
    <property type="match status" value="1"/>
</dbReference>
<evidence type="ECO:0000256" key="3">
    <source>
        <dbReference type="ARBA" id="ARBA00022691"/>
    </source>
</evidence>
<dbReference type="InterPro" id="IPR007197">
    <property type="entry name" value="rSAM"/>
</dbReference>
<dbReference type="GO" id="GO:0003824">
    <property type="term" value="F:catalytic activity"/>
    <property type="evidence" value="ECO:0007669"/>
    <property type="project" value="InterPro"/>
</dbReference>
<dbReference type="Gene3D" id="3.20.20.70">
    <property type="entry name" value="Aldolase class I"/>
    <property type="match status" value="1"/>
</dbReference>
<dbReference type="SMART" id="SM00729">
    <property type="entry name" value="Elp3"/>
    <property type="match status" value="1"/>
</dbReference>
<dbReference type="InterPro" id="IPR034391">
    <property type="entry name" value="AdoMet-like_SPASM_containing"/>
</dbReference>
<evidence type="ECO:0000313" key="8">
    <source>
        <dbReference type="EMBL" id="RLE10086.1"/>
    </source>
</evidence>
<dbReference type="PROSITE" id="PS51918">
    <property type="entry name" value="RADICAL_SAM"/>
    <property type="match status" value="1"/>
</dbReference>
<dbReference type="InterPro" id="IPR050377">
    <property type="entry name" value="Radical_SAM_PqqE_MftC-like"/>
</dbReference>